<protein>
    <recommendedName>
        <fullName evidence="5">FRIGIDA-like protein</fullName>
    </recommendedName>
</protein>
<sequence>MSNYPPTVAAQPTTTANPLLQRHQSEQRRRELPKIVETESTSMDITIGQSKQPQFLKSIDELAAFSVAVETFKRQFDDLQKHIESIENAIDSKLESNGVVLAARNNNFHQPMLSPPRNNVSVETTVTVSQPSQEIVPETSNKPEGGRMCELMCSKGLRKYIYANISEQAKLMEEIPSALKLAKEPAKFVLDCIGKFYLQGRRAFTKESPMSSARQVSLLILESFLLMPDRGKGKVKIESWIKDEAETAAVAWRKRLMTEGGLAAAEKMDARGLLLLVACFGVPSNFRSTDLLDLIRMSGSNEIAGALKRSQFLVPMVSGTIFCSHSVNFIAKVVPFVDIIDQHQVPSLFFDKLDGIVESSIKRGMHIEALEMVYTFGMEDKFSAALVLTSFLKMSKESFERAKRKAQSPLAFKEAATKQLAVLSSVMQCMETHKLDPAKELPGWQIKEQIVSLEKDTLQLDKEMEEKARSLSLMEEAALAKRMYNQQIKRPRLSPMEMPPVTSSSYSPIYRDRSFPSQRDDDQDEISALVSSYLGPSTSFPHRSRRSPEYMVPLPHGGLGRSVYAYEHLAPNSYSPGHGHRLHRQYSPSLVHGQRHPLQYSPPIHGQQQLPYGIQRVYRHSPSEERYLGLSNQRSPRSNSSLDPK</sequence>
<proteinExistence type="inferred from homology"/>
<gene>
    <name evidence="7" type="ORF">AT9943_LOCUS14470</name>
</gene>
<feature type="compositionally biased region" description="Basic and acidic residues" evidence="6">
    <location>
        <begin position="510"/>
        <end position="520"/>
    </location>
</feature>
<evidence type="ECO:0000313" key="8">
    <source>
        <dbReference type="Proteomes" id="UP000516314"/>
    </source>
</evidence>
<feature type="compositionally biased region" description="Low complexity" evidence="6">
    <location>
        <begin position="1"/>
        <end position="18"/>
    </location>
</feature>
<accession>A0A7G2EWB4</accession>
<dbReference type="InterPro" id="IPR012474">
    <property type="entry name" value="Frigida"/>
</dbReference>
<feature type="region of interest" description="Disordered" evidence="6">
    <location>
        <begin position="623"/>
        <end position="645"/>
    </location>
</feature>
<name>A0A7G2EWB4_ARATH</name>
<dbReference type="PANTHER" id="PTHR31791">
    <property type="entry name" value="FRIGIDA-LIKE PROTEIN 3-RELATED"/>
    <property type="match status" value="1"/>
</dbReference>
<keyword evidence="2 5" id="KW-0217">Developmental protein</keyword>
<evidence type="ECO:0000256" key="6">
    <source>
        <dbReference type="SAM" id="MobiDB-lite"/>
    </source>
</evidence>
<dbReference type="Proteomes" id="UP000516314">
    <property type="component" value="Chromosome 4"/>
</dbReference>
<dbReference type="GO" id="GO:0030154">
    <property type="term" value="P:cell differentiation"/>
    <property type="evidence" value="ECO:0007669"/>
    <property type="project" value="UniProtKB-KW"/>
</dbReference>
<keyword evidence="3 5" id="KW-0221">Differentiation</keyword>
<evidence type="ECO:0000313" key="7">
    <source>
        <dbReference type="EMBL" id="CAD5326724.1"/>
    </source>
</evidence>
<evidence type="ECO:0000256" key="5">
    <source>
        <dbReference type="RuleBase" id="RU364012"/>
    </source>
</evidence>
<evidence type="ECO:0000256" key="4">
    <source>
        <dbReference type="ARBA" id="ARBA00023089"/>
    </source>
</evidence>
<comment type="similarity">
    <text evidence="1 5">Belongs to the Frigida family.</text>
</comment>
<dbReference type="AlphaFoldDB" id="A0A7G2EWB4"/>
<organism evidence="7 8">
    <name type="scientific">Arabidopsis thaliana</name>
    <name type="common">Mouse-ear cress</name>
    <dbReference type="NCBI Taxonomy" id="3702"/>
    <lineage>
        <taxon>Eukaryota</taxon>
        <taxon>Viridiplantae</taxon>
        <taxon>Streptophyta</taxon>
        <taxon>Embryophyta</taxon>
        <taxon>Tracheophyta</taxon>
        <taxon>Spermatophyta</taxon>
        <taxon>Magnoliopsida</taxon>
        <taxon>eudicotyledons</taxon>
        <taxon>Gunneridae</taxon>
        <taxon>Pentapetalae</taxon>
        <taxon>rosids</taxon>
        <taxon>malvids</taxon>
        <taxon>Brassicales</taxon>
        <taxon>Brassicaceae</taxon>
        <taxon>Camelineae</taxon>
        <taxon>Arabidopsis</taxon>
    </lineage>
</organism>
<feature type="region of interest" description="Disordered" evidence="6">
    <location>
        <begin position="490"/>
        <end position="524"/>
    </location>
</feature>
<evidence type="ECO:0000256" key="2">
    <source>
        <dbReference type="ARBA" id="ARBA00022473"/>
    </source>
</evidence>
<feature type="compositionally biased region" description="Polar residues" evidence="6">
    <location>
        <begin position="630"/>
        <end position="645"/>
    </location>
</feature>
<dbReference type="EMBL" id="LR881469">
    <property type="protein sequence ID" value="CAD5326724.1"/>
    <property type="molecule type" value="Genomic_DNA"/>
</dbReference>
<evidence type="ECO:0000256" key="3">
    <source>
        <dbReference type="ARBA" id="ARBA00022782"/>
    </source>
</evidence>
<feature type="region of interest" description="Disordered" evidence="6">
    <location>
        <begin position="1"/>
        <end position="31"/>
    </location>
</feature>
<dbReference type="PANTHER" id="PTHR31791:SF49">
    <property type="entry name" value="INACTIVE PROTEIN FRIGIDA"/>
    <property type="match status" value="1"/>
</dbReference>
<reference evidence="7 8" key="1">
    <citation type="submission" date="2020-09" db="EMBL/GenBank/DDBJ databases">
        <authorList>
            <person name="Ashkenazy H."/>
        </authorList>
    </citation>
    <scope>NUCLEOTIDE SEQUENCE [LARGE SCALE GENOMIC DNA]</scope>
    <source>
        <strain evidence="8">cv. Cdm-0</strain>
    </source>
</reference>
<dbReference type="GO" id="GO:0009908">
    <property type="term" value="P:flower development"/>
    <property type="evidence" value="ECO:0007669"/>
    <property type="project" value="UniProtKB-KW"/>
</dbReference>
<keyword evidence="4 5" id="KW-0287">Flowering</keyword>
<evidence type="ECO:0000256" key="1">
    <source>
        <dbReference type="ARBA" id="ARBA00008956"/>
    </source>
</evidence>
<dbReference type="Pfam" id="PF07899">
    <property type="entry name" value="Frigida"/>
    <property type="match status" value="2"/>
</dbReference>